<dbReference type="EMBL" id="KV454015">
    <property type="protein sequence ID" value="ODV94843.1"/>
    <property type="molecule type" value="Genomic_DNA"/>
</dbReference>
<gene>
    <name evidence="3" type="ORF">PACTADRAFT_50696</name>
</gene>
<evidence type="ECO:0000313" key="4">
    <source>
        <dbReference type="Proteomes" id="UP000094236"/>
    </source>
</evidence>
<proteinExistence type="predicted"/>
<feature type="signal peptide" evidence="2">
    <location>
        <begin position="1"/>
        <end position="16"/>
    </location>
</feature>
<dbReference type="AlphaFoldDB" id="A0A1E4TSU7"/>
<feature type="region of interest" description="Disordered" evidence="1">
    <location>
        <begin position="389"/>
        <end position="461"/>
    </location>
</feature>
<sequence>MGIFLILLPKLNQFLAKIVNGSSGMEESVEGETTLDDDIIQLVRPIGSKHNGLESVTLEKDLVVTKAVVDSESPIKENSMSLHNMPQPLKFKDTQDVARTVERLVGHDPKRNVKYIKPKETEVITIDSDEEGKLKPKEKLKLKPEVKPKPEVKSKPEVKPKPIKSGSSSPSRVARKPIAAATNHYGLFIPKPDSVTAVSAVAAAKAPKLKSTITDVGEREPDLATTARYLIASKPERIDSPIITRTIPPKKKEIKPMEKQIPLKEKPEALQKLTKLKPPVPTRKPSYNVPEALSKFNSLKKTETLPIRGMKVFEKEKEDLLANSRNTLRKIDFKSPQRAHTAPESTVGYHHENSIASMASMASMAPVRLPFADRNAKYPFTKASSFDSEQLQNNKVNEKLIHTTKTRSKGPKRKLPSALRNNSTTSITSNTSTTSNTSNTSTKTTQKSLKKPPPIKSSSRVVSAKLENKRVFSNSEIFI</sequence>
<feature type="region of interest" description="Disordered" evidence="1">
    <location>
        <begin position="135"/>
        <end position="174"/>
    </location>
</feature>
<keyword evidence="2" id="KW-0732">Signal</keyword>
<dbReference type="OrthoDB" id="3981264at2759"/>
<reference evidence="4" key="1">
    <citation type="submission" date="2016-05" db="EMBL/GenBank/DDBJ databases">
        <title>Comparative genomics of biotechnologically important yeasts.</title>
        <authorList>
            <consortium name="DOE Joint Genome Institute"/>
            <person name="Riley R."/>
            <person name="Haridas S."/>
            <person name="Wolfe K.H."/>
            <person name="Lopes M.R."/>
            <person name="Hittinger C.T."/>
            <person name="Goker M."/>
            <person name="Salamov A."/>
            <person name="Wisecaver J."/>
            <person name="Long T.M."/>
            <person name="Aerts A.L."/>
            <person name="Barry K."/>
            <person name="Choi C."/>
            <person name="Clum A."/>
            <person name="Coughlan A.Y."/>
            <person name="Deshpande S."/>
            <person name="Douglass A.P."/>
            <person name="Hanson S.J."/>
            <person name="Klenk H.-P."/>
            <person name="Labutti K."/>
            <person name="Lapidus A."/>
            <person name="Lindquist E."/>
            <person name="Lipzen A."/>
            <person name="Meier-Kolthoff J.P."/>
            <person name="Ohm R.A."/>
            <person name="Otillar R.P."/>
            <person name="Pangilinan J."/>
            <person name="Peng Y."/>
            <person name="Rokas A."/>
            <person name="Rosa C.A."/>
            <person name="Scheuner C."/>
            <person name="Sibirny A.A."/>
            <person name="Slot J.C."/>
            <person name="Stielow J.B."/>
            <person name="Sun H."/>
            <person name="Kurtzman C.P."/>
            <person name="Blackwell M."/>
            <person name="Grigoriev I.V."/>
            <person name="Jeffries T.W."/>
        </authorList>
    </citation>
    <scope>NUCLEOTIDE SEQUENCE [LARGE SCALE GENOMIC DNA]</scope>
    <source>
        <strain evidence="4">NRRL Y-2460</strain>
    </source>
</reference>
<evidence type="ECO:0008006" key="5">
    <source>
        <dbReference type="Google" id="ProtNLM"/>
    </source>
</evidence>
<evidence type="ECO:0000313" key="3">
    <source>
        <dbReference type="EMBL" id="ODV94843.1"/>
    </source>
</evidence>
<accession>A0A1E4TSU7</accession>
<dbReference type="Proteomes" id="UP000094236">
    <property type="component" value="Unassembled WGS sequence"/>
</dbReference>
<feature type="compositionally biased region" description="Low complexity" evidence="1">
    <location>
        <begin position="421"/>
        <end position="447"/>
    </location>
</feature>
<feature type="compositionally biased region" description="Basic and acidic residues" evidence="1">
    <location>
        <begin position="135"/>
        <end position="160"/>
    </location>
</feature>
<evidence type="ECO:0000256" key="1">
    <source>
        <dbReference type="SAM" id="MobiDB-lite"/>
    </source>
</evidence>
<feature type="chain" id="PRO_5009163348" description="Inner centromere protein ARK-binding domain-containing protein" evidence="2">
    <location>
        <begin position="17"/>
        <end position="479"/>
    </location>
</feature>
<protein>
    <recommendedName>
        <fullName evidence="5">Inner centromere protein ARK-binding domain-containing protein</fullName>
    </recommendedName>
</protein>
<organism evidence="3 4">
    <name type="scientific">Pachysolen tannophilus NRRL Y-2460</name>
    <dbReference type="NCBI Taxonomy" id="669874"/>
    <lineage>
        <taxon>Eukaryota</taxon>
        <taxon>Fungi</taxon>
        <taxon>Dikarya</taxon>
        <taxon>Ascomycota</taxon>
        <taxon>Saccharomycotina</taxon>
        <taxon>Pichiomycetes</taxon>
        <taxon>Pachysolenaceae</taxon>
        <taxon>Pachysolen</taxon>
    </lineage>
</organism>
<name>A0A1E4TSU7_PACTA</name>
<evidence type="ECO:0000256" key="2">
    <source>
        <dbReference type="SAM" id="SignalP"/>
    </source>
</evidence>
<feature type="compositionally biased region" description="Basic residues" evidence="1">
    <location>
        <begin position="402"/>
        <end position="415"/>
    </location>
</feature>
<keyword evidence="4" id="KW-1185">Reference proteome</keyword>